<feature type="compositionally biased region" description="Basic and acidic residues" evidence="1">
    <location>
        <begin position="392"/>
        <end position="426"/>
    </location>
</feature>
<dbReference type="AlphaFoldDB" id="A0A5J4W119"/>
<evidence type="ECO:0000313" key="3">
    <source>
        <dbReference type="Proteomes" id="UP000324800"/>
    </source>
</evidence>
<comment type="caution">
    <text evidence="2">The sequence shown here is derived from an EMBL/GenBank/DDBJ whole genome shotgun (WGS) entry which is preliminary data.</text>
</comment>
<accession>A0A5J4W119</accession>
<gene>
    <name evidence="2" type="ORF">EZS28_015945</name>
</gene>
<name>A0A5J4W119_9EUKA</name>
<dbReference type="EMBL" id="SNRW01003948">
    <property type="protein sequence ID" value="KAA6388528.1"/>
    <property type="molecule type" value="Genomic_DNA"/>
</dbReference>
<evidence type="ECO:0000313" key="2">
    <source>
        <dbReference type="EMBL" id="KAA6388528.1"/>
    </source>
</evidence>
<proteinExistence type="predicted"/>
<sequence>MHRVGLKKIEVVRTSLGEKFSISAAFRKTSSAAFLKNPFDSMYVQIAHSTLKESLQPERTPETIPEELELATLSLQLRTKILREQMNSLSKQTQLAERKMELPSHNKDQNNKESVNHMIEVYEERFANMNDNESDNLFFNLGDCLNQFVSSSVSDLFYDRKYYTNSIDVNVQQEQEQEDENEYEKEIEIFWSQERGQKFSFARSMRIDQCGSVVPAVEQRGPLIETWNRESNKKNIPALELDLLVQQLIDEDGGKGLIQIAQSLPQFSIEDAIGADQAEIDNNIIDGENDHEDTENEDYNEECDNENNIEQSKDTNTNEIEIKNAINARHDGQSNEKLMKKDQHTLGTVDEALDSVKDDNIENQENDQFDDNGIDYFSDENESQKMLPPQIHKNEDLKIKENKNHKIEDKIIEQEEQRIEDIEDQRTQQATDQQEKEKEQKMIKDKENQTKKDIRKQQKAKREALEHE</sequence>
<feature type="compositionally biased region" description="Acidic residues" evidence="1">
    <location>
        <begin position="361"/>
        <end position="381"/>
    </location>
</feature>
<evidence type="ECO:0000256" key="1">
    <source>
        <dbReference type="SAM" id="MobiDB-lite"/>
    </source>
</evidence>
<dbReference type="Proteomes" id="UP000324800">
    <property type="component" value="Unassembled WGS sequence"/>
</dbReference>
<feature type="compositionally biased region" description="Basic and acidic residues" evidence="1">
    <location>
        <begin position="433"/>
        <end position="468"/>
    </location>
</feature>
<reference evidence="2 3" key="1">
    <citation type="submission" date="2019-03" db="EMBL/GenBank/DDBJ databases">
        <title>Single cell metagenomics reveals metabolic interactions within the superorganism composed of flagellate Streblomastix strix and complex community of Bacteroidetes bacteria on its surface.</title>
        <authorList>
            <person name="Treitli S.C."/>
            <person name="Kolisko M."/>
            <person name="Husnik F."/>
            <person name="Keeling P."/>
            <person name="Hampl V."/>
        </authorList>
    </citation>
    <scope>NUCLEOTIDE SEQUENCE [LARGE SCALE GENOMIC DNA]</scope>
    <source>
        <strain evidence="2">ST1C</strain>
    </source>
</reference>
<feature type="region of interest" description="Disordered" evidence="1">
    <location>
        <begin position="357"/>
        <end position="468"/>
    </location>
</feature>
<organism evidence="2 3">
    <name type="scientific">Streblomastix strix</name>
    <dbReference type="NCBI Taxonomy" id="222440"/>
    <lineage>
        <taxon>Eukaryota</taxon>
        <taxon>Metamonada</taxon>
        <taxon>Preaxostyla</taxon>
        <taxon>Oxymonadida</taxon>
        <taxon>Streblomastigidae</taxon>
        <taxon>Streblomastix</taxon>
    </lineage>
</organism>
<protein>
    <submittedName>
        <fullName evidence="2">Uncharacterized protein</fullName>
    </submittedName>
</protein>